<keyword evidence="3" id="KW-1185">Reference proteome</keyword>
<protein>
    <submittedName>
        <fullName evidence="2">Uncharacterized protein</fullName>
    </submittedName>
</protein>
<dbReference type="PATRIC" id="fig|1114963.3.peg.1268"/>
<dbReference type="AlphaFoldDB" id="A0A0J7Y8A3"/>
<accession>A0A0J7Y8A3</accession>
<evidence type="ECO:0000313" key="2">
    <source>
        <dbReference type="EMBL" id="KMS60046.1"/>
    </source>
</evidence>
<reference evidence="2 3" key="1">
    <citation type="journal article" date="2015" name="G3 (Bethesda)">
        <title>Insights into Ongoing Evolution of the Hexachlorocyclohexane Catabolic Pathway from Comparative Genomics of Ten Sphingomonadaceae Strains.</title>
        <authorList>
            <person name="Pearce S.L."/>
            <person name="Oakeshott J.G."/>
            <person name="Pandey G."/>
        </authorList>
    </citation>
    <scope>NUCLEOTIDE SEQUENCE [LARGE SCALE GENOMIC DNA]</scope>
    <source>
        <strain evidence="2 3">LL02</strain>
    </source>
</reference>
<gene>
    <name evidence="2" type="ORF">V474_11810</name>
</gene>
<comment type="caution">
    <text evidence="2">The sequence shown here is derived from an EMBL/GenBank/DDBJ whole genome shotgun (WGS) entry which is preliminary data.</text>
</comment>
<organism evidence="2 3">
    <name type="scientific">Novosphingobium barchaimii LL02</name>
    <dbReference type="NCBI Taxonomy" id="1114963"/>
    <lineage>
        <taxon>Bacteria</taxon>
        <taxon>Pseudomonadati</taxon>
        <taxon>Pseudomonadota</taxon>
        <taxon>Alphaproteobacteria</taxon>
        <taxon>Sphingomonadales</taxon>
        <taxon>Sphingomonadaceae</taxon>
        <taxon>Novosphingobium</taxon>
    </lineage>
</organism>
<dbReference type="Proteomes" id="UP000052268">
    <property type="component" value="Unassembled WGS sequence"/>
</dbReference>
<evidence type="ECO:0000313" key="3">
    <source>
        <dbReference type="Proteomes" id="UP000052268"/>
    </source>
</evidence>
<dbReference type="EMBL" id="JACU01000002">
    <property type="protein sequence ID" value="KMS60046.1"/>
    <property type="molecule type" value="Genomic_DNA"/>
</dbReference>
<dbReference type="RefSeq" id="WP_169795010.1">
    <property type="nucleotide sequence ID" value="NZ_KQ130452.1"/>
</dbReference>
<proteinExistence type="predicted"/>
<name>A0A0J7Y8A3_9SPHN</name>
<sequence length="50" mass="5560">MIVGLTASIAPPREDGERKGAHRKKSHEPLKLSAVKKWKVGSLIRTLLVR</sequence>
<feature type="region of interest" description="Disordered" evidence="1">
    <location>
        <begin position="1"/>
        <end position="28"/>
    </location>
</feature>
<evidence type="ECO:0000256" key="1">
    <source>
        <dbReference type="SAM" id="MobiDB-lite"/>
    </source>
</evidence>